<name>A0A7G1KW40_9NOCA</name>
<evidence type="ECO:0008006" key="4">
    <source>
        <dbReference type="Google" id="ProtNLM"/>
    </source>
</evidence>
<sequence>MAVISKRDSEPAERAEGRTHPNLTARDVQVLEWLREVRIASSAGLRAAYSHFGGEELDQRRFSRRVIKLEKSGVIGSAFVTHGRQHKVYWPAERTYRLARRELAHDLLLAEFSIWLVSQRHEGLALTDHLAADTWRTPAFTADHPLNTKSHAADGMLWLPDNSIGLMEIELSPKSGRKLRTVLDSHAARLASNSEPISGVLYLTTERAGKTVAKAWQEFGHAVDHPGRFQVLHAVDDTTLQRLDELAELG</sequence>
<organism evidence="2 3">
    <name type="scientific">Nocardia wallacei</name>
    <dbReference type="NCBI Taxonomy" id="480035"/>
    <lineage>
        <taxon>Bacteria</taxon>
        <taxon>Bacillati</taxon>
        <taxon>Actinomycetota</taxon>
        <taxon>Actinomycetes</taxon>
        <taxon>Mycobacteriales</taxon>
        <taxon>Nocardiaceae</taxon>
        <taxon>Nocardia</taxon>
    </lineage>
</organism>
<accession>A0A7G1KW40</accession>
<protein>
    <recommendedName>
        <fullName evidence="4">Replication-relaxation</fullName>
    </recommendedName>
</protein>
<dbReference type="KEGG" id="nwl:NWFMUON74_72300"/>
<evidence type="ECO:0000256" key="1">
    <source>
        <dbReference type="SAM" id="MobiDB-lite"/>
    </source>
</evidence>
<feature type="compositionally biased region" description="Basic and acidic residues" evidence="1">
    <location>
        <begin position="1"/>
        <end position="19"/>
    </location>
</feature>
<keyword evidence="3" id="KW-1185">Reference proteome</keyword>
<gene>
    <name evidence="2" type="ORF">NWFMUON74_72300</name>
</gene>
<geneLocation type="plasmid" evidence="2 3">
    <name>pFMUON74</name>
</geneLocation>
<evidence type="ECO:0000313" key="2">
    <source>
        <dbReference type="EMBL" id="BCK59458.1"/>
    </source>
</evidence>
<evidence type="ECO:0000313" key="3">
    <source>
        <dbReference type="Proteomes" id="UP000516173"/>
    </source>
</evidence>
<dbReference type="AlphaFoldDB" id="A0A7G1KW40"/>
<dbReference type="EMBL" id="AP023397">
    <property type="protein sequence ID" value="BCK59458.1"/>
    <property type="molecule type" value="Genomic_DNA"/>
</dbReference>
<feature type="region of interest" description="Disordered" evidence="1">
    <location>
        <begin position="1"/>
        <end position="21"/>
    </location>
</feature>
<reference evidence="2 3" key="1">
    <citation type="submission" date="2020-08" db="EMBL/GenBank/DDBJ databases">
        <title>Genome Sequencing of Nocardia wallacei strain FMUON74 and assembly.</title>
        <authorList>
            <person name="Toyokawa M."/>
            <person name="Uesaka K."/>
        </authorList>
    </citation>
    <scope>NUCLEOTIDE SEQUENCE [LARGE SCALE GENOMIC DNA]</scope>
    <source>
        <strain evidence="2 3">FMUON74</strain>
        <plasmid evidence="2 3">pFMUON74</plasmid>
    </source>
</reference>
<dbReference type="Proteomes" id="UP000516173">
    <property type="component" value="Plasmid pFMUON74"/>
</dbReference>
<keyword evidence="2" id="KW-0614">Plasmid</keyword>
<dbReference type="GeneID" id="80351595"/>
<dbReference type="RefSeq" id="WP_187689664.1">
    <property type="nucleotide sequence ID" value="NZ_AP023397.1"/>
</dbReference>
<proteinExistence type="predicted"/>